<sequence>MSVQFGILARLTWWEYSWDIMEPVTYFVTYGTAMACYAYFLCTREEYVYQNFKDRQQLLHMHKKAKKEGLDLAKYNMLKEEAARIEYLLKKIRNPLKLRPAPKVTTTATPLILEAIPITTNGTGTTKILTMSKEAEAEKGDKTDKQSDK</sequence>
<keyword evidence="7 15" id="KW-0999">Mitochondrion inner membrane</keyword>
<accession>A0A9P0PI39</accession>
<comment type="catalytic activity">
    <reaction evidence="14">
        <text>Ca(2+)(in) = Ca(2+)(out)</text>
        <dbReference type="Rhea" id="RHEA:29671"/>
        <dbReference type="ChEBI" id="CHEBI:29108"/>
    </reaction>
</comment>
<dbReference type="GO" id="GO:0015292">
    <property type="term" value="F:uniporter activity"/>
    <property type="evidence" value="ECO:0007669"/>
    <property type="project" value="UniProtKB-UniRule"/>
</dbReference>
<dbReference type="GO" id="GO:1990246">
    <property type="term" value="C:uniplex complex"/>
    <property type="evidence" value="ECO:0007669"/>
    <property type="project" value="TreeGrafter"/>
</dbReference>
<keyword evidence="6 15" id="KW-0812">Transmembrane</keyword>
<dbReference type="GO" id="GO:0036444">
    <property type="term" value="P:calcium import into the mitochondrion"/>
    <property type="evidence" value="ECO:0007669"/>
    <property type="project" value="TreeGrafter"/>
</dbReference>
<evidence type="ECO:0000256" key="6">
    <source>
        <dbReference type="ARBA" id="ARBA00022692"/>
    </source>
</evidence>
<evidence type="ECO:0000313" key="18">
    <source>
        <dbReference type="Proteomes" id="UP001152888"/>
    </source>
</evidence>
<evidence type="ECO:0000256" key="11">
    <source>
        <dbReference type="ARBA" id="ARBA00023128"/>
    </source>
</evidence>
<dbReference type="InterPro" id="IPR039055">
    <property type="entry name" value="MCU_fam"/>
</dbReference>
<evidence type="ECO:0000256" key="5">
    <source>
        <dbReference type="ARBA" id="ARBA00022673"/>
    </source>
</evidence>
<evidence type="ECO:0000259" key="16">
    <source>
        <dbReference type="Pfam" id="PF04678"/>
    </source>
</evidence>
<keyword evidence="4 15" id="KW-0109">Calcium transport</keyword>
<reference evidence="17" key="1">
    <citation type="submission" date="2022-03" db="EMBL/GenBank/DDBJ databases">
        <authorList>
            <person name="Sayadi A."/>
        </authorList>
    </citation>
    <scope>NUCLEOTIDE SEQUENCE</scope>
</reference>
<dbReference type="InterPro" id="IPR006769">
    <property type="entry name" value="MCU_C"/>
</dbReference>
<protein>
    <recommendedName>
        <fullName evidence="15">Calcium uniporter protein</fullName>
    </recommendedName>
</protein>
<proteinExistence type="inferred from homology"/>
<comment type="function">
    <text evidence="15">Mitochondrial inner membrane calcium uniporter that mediates calcium uptake into mitochondria. Mitochondrial calcium homeostasis plays key roles in cellular physiology and regulates cell bioenergetics, cytoplasmic calcium signals and activation of cell death pathways.</text>
</comment>
<evidence type="ECO:0000256" key="1">
    <source>
        <dbReference type="ARBA" id="ARBA00004448"/>
    </source>
</evidence>
<keyword evidence="18" id="KW-1185">Reference proteome</keyword>
<keyword evidence="12 15" id="KW-0472">Membrane</keyword>
<gene>
    <name evidence="17" type="ORF">ACAOBT_LOCUS14558</name>
</gene>
<comment type="domain">
    <text evidence="15">The selectivity filter, in which calcium ions are arranged in single file, is composed of two acidic rings separated by one helical turn along the central axis of the channel pore.</text>
</comment>
<feature type="transmembrane region" description="Helical" evidence="15">
    <location>
        <begin position="24"/>
        <end position="42"/>
    </location>
</feature>
<keyword evidence="10 15" id="KW-0406">Ion transport</keyword>
<evidence type="ECO:0000256" key="7">
    <source>
        <dbReference type="ARBA" id="ARBA00022792"/>
    </source>
</evidence>
<evidence type="ECO:0000256" key="10">
    <source>
        <dbReference type="ARBA" id="ARBA00023065"/>
    </source>
</evidence>
<feature type="domain" description="Calcium uniporter protein C-terminal" evidence="16">
    <location>
        <begin position="1"/>
        <end position="78"/>
    </location>
</feature>
<dbReference type="PANTHER" id="PTHR13462:SF10">
    <property type="entry name" value="CALCIUM UNIPORTER PROTEIN, MITOCHONDRIAL"/>
    <property type="match status" value="1"/>
</dbReference>
<evidence type="ECO:0000256" key="8">
    <source>
        <dbReference type="ARBA" id="ARBA00022837"/>
    </source>
</evidence>
<evidence type="ECO:0000256" key="2">
    <source>
        <dbReference type="ARBA" id="ARBA00005653"/>
    </source>
</evidence>
<keyword evidence="9 15" id="KW-1133">Transmembrane helix</keyword>
<evidence type="ECO:0000256" key="15">
    <source>
        <dbReference type="RuleBase" id="RU367035"/>
    </source>
</evidence>
<dbReference type="EMBL" id="CAKOFQ010006910">
    <property type="protein sequence ID" value="CAH1981567.1"/>
    <property type="molecule type" value="Genomic_DNA"/>
</dbReference>
<evidence type="ECO:0000256" key="14">
    <source>
        <dbReference type="ARBA" id="ARBA00036634"/>
    </source>
</evidence>
<dbReference type="OrthoDB" id="278338at2759"/>
<organism evidence="17 18">
    <name type="scientific">Acanthoscelides obtectus</name>
    <name type="common">Bean weevil</name>
    <name type="synonym">Bruchus obtectus</name>
    <dbReference type="NCBI Taxonomy" id="200917"/>
    <lineage>
        <taxon>Eukaryota</taxon>
        <taxon>Metazoa</taxon>
        <taxon>Ecdysozoa</taxon>
        <taxon>Arthropoda</taxon>
        <taxon>Hexapoda</taxon>
        <taxon>Insecta</taxon>
        <taxon>Pterygota</taxon>
        <taxon>Neoptera</taxon>
        <taxon>Endopterygota</taxon>
        <taxon>Coleoptera</taxon>
        <taxon>Polyphaga</taxon>
        <taxon>Cucujiformia</taxon>
        <taxon>Chrysomeloidea</taxon>
        <taxon>Chrysomelidae</taxon>
        <taxon>Bruchinae</taxon>
        <taxon>Bruchini</taxon>
        <taxon>Acanthoscelides</taxon>
    </lineage>
</organism>
<dbReference type="AlphaFoldDB" id="A0A9P0PI39"/>
<name>A0A9P0PI39_ACAOB</name>
<dbReference type="Proteomes" id="UP001152888">
    <property type="component" value="Unassembled WGS sequence"/>
</dbReference>
<comment type="subcellular location">
    <subcellularLocation>
        <location evidence="1 15">Mitochondrion inner membrane</location>
        <topology evidence="1 15">Multi-pass membrane protein</topology>
    </subcellularLocation>
</comment>
<comment type="caution">
    <text evidence="15">Lacks conserved residue(s) required for the propagation of feature annotation.</text>
</comment>
<keyword evidence="11 15" id="KW-0496">Mitochondrion</keyword>
<evidence type="ECO:0000256" key="4">
    <source>
        <dbReference type="ARBA" id="ARBA00022568"/>
    </source>
</evidence>
<comment type="caution">
    <text evidence="17">The sequence shown here is derived from an EMBL/GenBank/DDBJ whole genome shotgun (WGS) entry which is preliminary data.</text>
</comment>
<keyword evidence="8 15" id="KW-0106">Calcium</keyword>
<comment type="similarity">
    <text evidence="2 15">Belongs to the MCU (TC 1.A.77) family.</text>
</comment>
<dbReference type="Pfam" id="PF04678">
    <property type="entry name" value="MCU"/>
    <property type="match status" value="1"/>
</dbReference>
<dbReference type="GO" id="GO:0051560">
    <property type="term" value="P:mitochondrial calcium ion homeostasis"/>
    <property type="evidence" value="ECO:0007669"/>
    <property type="project" value="UniProtKB-UniRule"/>
</dbReference>
<dbReference type="GO" id="GO:0005262">
    <property type="term" value="F:calcium channel activity"/>
    <property type="evidence" value="ECO:0007669"/>
    <property type="project" value="UniProtKB-UniRule"/>
</dbReference>
<keyword evidence="13 15" id="KW-0407">Ion channel</keyword>
<keyword evidence="3 15" id="KW-0813">Transport</keyword>
<evidence type="ECO:0000256" key="9">
    <source>
        <dbReference type="ARBA" id="ARBA00022989"/>
    </source>
</evidence>
<evidence type="ECO:0000256" key="12">
    <source>
        <dbReference type="ARBA" id="ARBA00023136"/>
    </source>
</evidence>
<dbReference type="PANTHER" id="PTHR13462">
    <property type="entry name" value="CALCIUM UNIPORTER PROTEIN, MITOCHONDRIAL"/>
    <property type="match status" value="1"/>
</dbReference>
<evidence type="ECO:0000256" key="13">
    <source>
        <dbReference type="ARBA" id="ARBA00023303"/>
    </source>
</evidence>
<keyword evidence="5 15" id="KW-0107">Calcium channel</keyword>
<evidence type="ECO:0000313" key="17">
    <source>
        <dbReference type="EMBL" id="CAH1981567.1"/>
    </source>
</evidence>
<evidence type="ECO:0000256" key="3">
    <source>
        <dbReference type="ARBA" id="ARBA00022448"/>
    </source>
</evidence>